<dbReference type="AlphaFoldDB" id="A0A4Y2J130"/>
<organism evidence="1 2">
    <name type="scientific">Araneus ventricosus</name>
    <name type="common">Orbweaver spider</name>
    <name type="synonym">Epeira ventricosa</name>
    <dbReference type="NCBI Taxonomy" id="182803"/>
    <lineage>
        <taxon>Eukaryota</taxon>
        <taxon>Metazoa</taxon>
        <taxon>Ecdysozoa</taxon>
        <taxon>Arthropoda</taxon>
        <taxon>Chelicerata</taxon>
        <taxon>Arachnida</taxon>
        <taxon>Araneae</taxon>
        <taxon>Araneomorphae</taxon>
        <taxon>Entelegynae</taxon>
        <taxon>Araneoidea</taxon>
        <taxon>Araneidae</taxon>
        <taxon>Araneus</taxon>
    </lineage>
</organism>
<protein>
    <submittedName>
        <fullName evidence="1">Uncharacterized protein</fullName>
    </submittedName>
</protein>
<gene>
    <name evidence="1" type="ORF">AVEN_164986_1</name>
</gene>
<proteinExistence type="predicted"/>
<keyword evidence="2" id="KW-1185">Reference proteome</keyword>
<accession>A0A4Y2J130</accession>
<evidence type="ECO:0000313" key="2">
    <source>
        <dbReference type="Proteomes" id="UP000499080"/>
    </source>
</evidence>
<comment type="caution">
    <text evidence="1">The sequence shown here is derived from an EMBL/GenBank/DDBJ whole genome shotgun (WGS) entry which is preliminary data.</text>
</comment>
<dbReference type="Proteomes" id="UP000499080">
    <property type="component" value="Unassembled WGS sequence"/>
</dbReference>
<name>A0A4Y2J130_ARAVE</name>
<evidence type="ECO:0000313" key="1">
    <source>
        <dbReference type="EMBL" id="GBM83605.1"/>
    </source>
</evidence>
<reference evidence="1 2" key="1">
    <citation type="journal article" date="2019" name="Sci. Rep.">
        <title>Orb-weaving spider Araneus ventricosus genome elucidates the spidroin gene catalogue.</title>
        <authorList>
            <person name="Kono N."/>
            <person name="Nakamura H."/>
            <person name="Ohtoshi R."/>
            <person name="Moran D.A.P."/>
            <person name="Shinohara A."/>
            <person name="Yoshida Y."/>
            <person name="Fujiwara M."/>
            <person name="Mori M."/>
            <person name="Tomita M."/>
            <person name="Arakawa K."/>
        </authorList>
    </citation>
    <scope>NUCLEOTIDE SEQUENCE [LARGE SCALE GENOMIC DNA]</scope>
</reference>
<dbReference type="EMBL" id="BGPR01003095">
    <property type="protein sequence ID" value="GBM83605.1"/>
    <property type="molecule type" value="Genomic_DNA"/>
</dbReference>
<sequence>MQSLVSPSLHGNHKTIRYGQSDPLLHLLISLSSKRESPPSPISFVAREHHPPPHVSTPAAFLHLSPSSQNGALLYPNFCSTALQFSSAFHTGGGFYRGVDGS</sequence>